<evidence type="ECO:0000313" key="12">
    <source>
        <dbReference type="Proteomes" id="UP001161405"/>
    </source>
</evidence>
<evidence type="ECO:0000259" key="9">
    <source>
        <dbReference type="Pfam" id="PF02449"/>
    </source>
</evidence>
<organism evidence="11 12">
    <name type="scientific">Maritalea porphyrae</name>
    <dbReference type="NCBI Taxonomy" id="880732"/>
    <lineage>
        <taxon>Bacteria</taxon>
        <taxon>Pseudomonadati</taxon>
        <taxon>Pseudomonadota</taxon>
        <taxon>Alphaproteobacteria</taxon>
        <taxon>Hyphomicrobiales</taxon>
        <taxon>Devosiaceae</taxon>
        <taxon>Maritalea</taxon>
    </lineage>
</organism>
<dbReference type="Proteomes" id="UP001161405">
    <property type="component" value="Unassembled WGS sequence"/>
</dbReference>
<dbReference type="EC" id="3.2.1.23" evidence="3 8"/>
<keyword evidence="4" id="KW-0479">Metal-binding</keyword>
<comment type="similarity">
    <text evidence="2 8">Belongs to the glycosyl hydrolase 42 family.</text>
</comment>
<evidence type="ECO:0000259" key="10">
    <source>
        <dbReference type="Pfam" id="PF08532"/>
    </source>
</evidence>
<dbReference type="CDD" id="cd03143">
    <property type="entry name" value="A4_beta-galactosidase_middle_domain"/>
    <property type="match status" value="1"/>
</dbReference>
<feature type="domain" description="Glycoside hydrolase family 42 N-terminal" evidence="9">
    <location>
        <begin position="10"/>
        <end position="394"/>
    </location>
</feature>
<dbReference type="PANTHER" id="PTHR36447">
    <property type="entry name" value="BETA-GALACTOSIDASE GANA"/>
    <property type="match status" value="1"/>
</dbReference>
<evidence type="ECO:0000256" key="7">
    <source>
        <dbReference type="ARBA" id="ARBA00023295"/>
    </source>
</evidence>
<evidence type="ECO:0000256" key="6">
    <source>
        <dbReference type="ARBA" id="ARBA00022833"/>
    </source>
</evidence>
<protein>
    <recommendedName>
        <fullName evidence="3 8">Beta-galactosidase</fullName>
        <shortName evidence="8">Beta-gal</shortName>
        <ecNumber evidence="3 8">3.2.1.23</ecNumber>
    </recommendedName>
</protein>
<dbReference type="EMBL" id="BSNI01000002">
    <property type="protein sequence ID" value="GLQ17907.1"/>
    <property type="molecule type" value="Genomic_DNA"/>
</dbReference>
<evidence type="ECO:0000256" key="1">
    <source>
        <dbReference type="ARBA" id="ARBA00001412"/>
    </source>
</evidence>
<reference evidence="11" key="2">
    <citation type="submission" date="2023-01" db="EMBL/GenBank/DDBJ databases">
        <title>Draft genome sequence of Maritalea porphyrae strain NBRC 107169.</title>
        <authorList>
            <person name="Sun Q."/>
            <person name="Mori K."/>
        </authorList>
    </citation>
    <scope>NUCLEOTIDE SEQUENCE</scope>
    <source>
        <strain evidence="11">NBRC 107169</strain>
    </source>
</reference>
<dbReference type="Pfam" id="PF08532">
    <property type="entry name" value="Glyco_hydro_42M"/>
    <property type="match status" value="1"/>
</dbReference>
<comment type="caution">
    <text evidence="11">The sequence shown here is derived from an EMBL/GenBank/DDBJ whole genome shotgun (WGS) entry which is preliminary data.</text>
</comment>
<dbReference type="Pfam" id="PF02449">
    <property type="entry name" value="Glyco_hydro_42"/>
    <property type="match status" value="1"/>
</dbReference>
<evidence type="ECO:0000256" key="3">
    <source>
        <dbReference type="ARBA" id="ARBA00012756"/>
    </source>
</evidence>
<dbReference type="InterPro" id="IPR013529">
    <property type="entry name" value="Glyco_hydro_42_N"/>
</dbReference>
<accession>A0ABQ5URX5</accession>
<evidence type="ECO:0000256" key="8">
    <source>
        <dbReference type="PIRNR" id="PIRNR001084"/>
    </source>
</evidence>
<dbReference type="InterPro" id="IPR017853">
    <property type="entry name" value="GH"/>
</dbReference>
<evidence type="ECO:0000256" key="5">
    <source>
        <dbReference type="ARBA" id="ARBA00022801"/>
    </source>
</evidence>
<gene>
    <name evidence="11" type="ORF">GCM10007879_21560</name>
</gene>
<reference evidence="11" key="1">
    <citation type="journal article" date="2014" name="Int. J. Syst. Evol. Microbiol.">
        <title>Complete genome of a new Firmicutes species belonging to the dominant human colonic microbiota ('Ruminococcus bicirculans') reveals two chromosomes and a selective capacity to utilize plant glucans.</title>
        <authorList>
            <consortium name="NISC Comparative Sequencing Program"/>
            <person name="Wegmann U."/>
            <person name="Louis P."/>
            <person name="Goesmann A."/>
            <person name="Henrissat B."/>
            <person name="Duncan S.H."/>
            <person name="Flint H.J."/>
        </authorList>
    </citation>
    <scope>NUCLEOTIDE SEQUENCE</scope>
    <source>
        <strain evidence="11">NBRC 107169</strain>
    </source>
</reference>
<dbReference type="SUPFAM" id="SSF52317">
    <property type="entry name" value="Class I glutamine amidotransferase-like"/>
    <property type="match status" value="1"/>
</dbReference>
<evidence type="ECO:0000256" key="4">
    <source>
        <dbReference type="ARBA" id="ARBA00022723"/>
    </source>
</evidence>
<dbReference type="SUPFAM" id="SSF51445">
    <property type="entry name" value="(Trans)glycosidases"/>
    <property type="match status" value="1"/>
</dbReference>
<keyword evidence="7 8" id="KW-0326">Glycosidase</keyword>
<feature type="domain" description="Beta-galactosidase trimerisation" evidence="10">
    <location>
        <begin position="403"/>
        <end position="589"/>
    </location>
</feature>
<evidence type="ECO:0000256" key="2">
    <source>
        <dbReference type="ARBA" id="ARBA00005940"/>
    </source>
</evidence>
<dbReference type="InterPro" id="IPR013738">
    <property type="entry name" value="Beta_galactosidase_Trimer"/>
</dbReference>
<keyword evidence="6" id="KW-0862">Zinc</keyword>
<dbReference type="InterPro" id="IPR003476">
    <property type="entry name" value="Glyco_hydro_42"/>
</dbReference>
<dbReference type="Gene3D" id="3.20.20.80">
    <property type="entry name" value="Glycosidases"/>
    <property type="match status" value="1"/>
</dbReference>
<dbReference type="InterPro" id="IPR029062">
    <property type="entry name" value="Class_I_gatase-like"/>
</dbReference>
<dbReference type="PANTHER" id="PTHR36447:SF2">
    <property type="entry name" value="BETA-GALACTOSIDASE YESZ"/>
    <property type="match status" value="1"/>
</dbReference>
<evidence type="ECO:0000313" key="11">
    <source>
        <dbReference type="EMBL" id="GLQ17907.1"/>
    </source>
</evidence>
<comment type="catalytic activity">
    <reaction evidence="1 8">
        <text>Hydrolysis of terminal non-reducing beta-D-galactose residues in beta-D-galactosides.</text>
        <dbReference type="EC" id="3.2.1.23"/>
    </reaction>
</comment>
<sequence length="638" mass="73059">MTIQRALGTCYYPEHWPREQWANDARRMAELGLKWVRIGEFAWSRIEPEHGYFQWEWLDEAIEILGENGLKVVLGTPTATPPRWMIDRHPDIYAVDEMGNTRKFGSRRHYCFSHLGYRAECERIVDILAQRYGGNPHIAAWQTDNEYGCHDTVISYSEAALHGFWRWCEERYGTIENLNQAWGNVFWSMEYSSFEQIELPNLTVTEANPAHCMAFRRFSSDQVTSFNRLQVDAIKQFSNIPIAHNYMGRITEFDHFEVGNDLEIASWDSYPLGFLEDRIDETEQFKHEHSRQGHPDFQAFHHDIYRAVGKGRWWVMEQQPGPVNWAPYNPAPLPGMVRLWTWEAFAHGAENVMYFRWRQAPFAQEQMHSGLLRPDSETAPAFDEALQVANELKALSTDENVDAKVALVFDYQSAWATDIQPQGKDCHYFDLAFDYYRAARKLGLSLDILPPDCADLSAYQLVLVPGVMTLSSELKQAIEQFAGQVIAGPRTNSKTDEFAIPSPLPPNFPGLDATIEYVESMRPTAQVALNTRGNFIKWQEKIASSAATLAQTLDGQAAVTKSNNITYVAGWPDQEALMYILAEQCAELDIPTELMPASVRRRDTKTHRFYFNYGNQAQNIAGVTIEPTGVYWSEQIST</sequence>
<dbReference type="PIRSF" id="PIRSF001084">
    <property type="entry name" value="B-galactosidase"/>
    <property type="match status" value="1"/>
</dbReference>
<keyword evidence="5 8" id="KW-0378">Hydrolase</keyword>
<dbReference type="RefSeq" id="WP_284364378.1">
    <property type="nucleotide sequence ID" value="NZ_BSNI01000002.1"/>
</dbReference>
<dbReference type="Gene3D" id="3.40.50.880">
    <property type="match status" value="1"/>
</dbReference>
<proteinExistence type="inferred from homology"/>
<name>A0ABQ5URX5_9HYPH</name>
<keyword evidence="12" id="KW-1185">Reference proteome</keyword>